<feature type="non-terminal residue" evidence="1">
    <location>
        <position position="274"/>
    </location>
</feature>
<dbReference type="AlphaFoldDB" id="A0A4V1C6I4"/>
<gene>
    <name evidence="1" type="ORF">PoMZ_04964</name>
</gene>
<evidence type="ECO:0000313" key="2">
    <source>
        <dbReference type="Proteomes" id="UP000294847"/>
    </source>
</evidence>
<dbReference type="EMBL" id="CP034206">
    <property type="protein sequence ID" value="QBZ59995.1"/>
    <property type="molecule type" value="Genomic_DNA"/>
</dbReference>
<proteinExistence type="predicted"/>
<organism evidence="1 2">
    <name type="scientific">Pyricularia oryzae</name>
    <name type="common">Rice blast fungus</name>
    <name type="synonym">Magnaporthe oryzae</name>
    <dbReference type="NCBI Taxonomy" id="318829"/>
    <lineage>
        <taxon>Eukaryota</taxon>
        <taxon>Fungi</taxon>
        <taxon>Dikarya</taxon>
        <taxon>Ascomycota</taxon>
        <taxon>Pezizomycotina</taxon>
        <taxon>Sordariomycetes</taxon>
        <taxon>Sordariomycetidae</taxon>
        <taxon>Magnaporthales</taxon>
        <taxon>Pyriculariaceae</taxon>
        <taxon>Pyricularia</taxon>
    </lineage>
</organism>
<dbReference type="Gene3D" id="2.160.20.10">
    <property type="entry name" value="Single-stranded right-handed beta-helix, Pectin lyase-like"/>
    <property type="match status" value="1"/>
</dbReference>
<dbReference type="Proteomes" id="UP000294847">
    <property type="component" value="Chromosome 3"/>
</dbReference>
<name>A0A4V1C6I4_PYROR</name>
<sequence>LYSWFQKYIQACVGTDNCQDRIFEIADSSSIWVFNLITKASLEMISPSGGFVASSLVAVVPPPIGLHQVARYSCLLLLVLVLRKHLLVRVGTSTAFDKGDICRGSYRNRCCNSWTTSVNLVGLATGGSSSLLAVVCCRYWKIGCLYPTIQSQPSSNPEPHWSFLSLAAFQSDSDTCQIKLEITPAVLVKGSTPVSRSIGPLSAGSIMAPTDDRAEADIMEICGLVLQGWAKLANATRVMSWIEVGKPDIPYCSTIVASRDSTQPECCCAASVCL</sequence>
<reference evidence="1 2" key="1">
    <citation type="journal article" date="2019" name="Mol. Biol. Evol.">
        <title>Blast fungal genomes show frequent chromosomal changes, gene gains and losses, and effector gene turnover.</title>
        <authorList>
            <person name="Gomez Luciano L.B."/>
            <person name="Jason Tsai I."/>
            <person name="Chuma I."/>
            <person name="Tosa Y."/>
            <person name="Chen Y.H."/>
            <person name="Li J.Y."/>
            <person name="Li M.Y."/>
            <person name="Jade Lu M.Y."/>
            <person name="Nakayashiki H."/>
            <person name="Li W.H."/>
        </authorList>
    </citation>
    <scope>NUCLEOTIDE SEQUENCE [LARGE SCALE GENOMIC DNA]</scope>
    <source>
        <strain evidence="1">MZ5-1-6</strain>
    </source>
</reference>
<feature type="non-terminal residue" evidence="1">
    <location>
        <position position="1"/>
    </location>
</feature>
<protein>
    <submittedName>
        <fullName evidence="1">Uncharacterized protein</fullName>
    </submittedName>
</protein>
<dbReference type="InterPro" id="IPR012334">
    <property type="entry name" value="Pectin_lyas_fold"/>
</dbReference>
<accession>A0A4V1C6I4</accession>
<evidence type="ECO:0000313" key="1">
    <source>
        <dbReference type="EMBL" id="QBZ59995.1"/>
    </source>
</evidence>